<evidence type="ECO:0000313" key="2">
    <source>
        <dbReference type="EMBL" id="KAH0781701.1"/>
    </source>
</evidence>
<comment type="caution">
    <text evidence="2">The sequence shown here is derived from an EMBL/GenBank/DDBJ whole genome shotgun (WGS) entry which is preliminary data.</text>
</comment>
<sequence length="210" mass="24097">MVEEKDIEEAHLLEIHGPHLNLAHDVKYVMVWTISHQIVSSNTITQSTRPPQHICLNSHRLSLIRIGIRTAAQHITSPPIFLTCIILRIIKEWIKLTLETDKGFPFITLVIPYFLILFKSIALNNILHVPSITNHLLSVQRFARDNDVFFDIIPLSFLLRIEHPGRLFFHVGVMMDSSHSISNHPTRNHPPSHHQLSSQPGRHLHVGIFT</sequence>
<name>A0ABQ7WLQ4_SOLTU</name>
<organism evidence="2 3">
    <name type="scientific">Solanum tuberosum</name>
    <name type="common">Potato</name>
    <dbReference type="NCBI Taxonomy" id="4113"/>
    <lineage>
        <taxon>Eukaryota</taxon>
        <taxon>Viridiplantae</taxon>
        <taxon>Streptophyta</taxon>
        <taxon>Embryophyta</taxon>
        <taxon>Tracheophyta</taxon>
        <taxon>Spermatophyta</taxon>
        <taxon>Magnoliopsida</taxon>
        <taxon>eudicotyledons</taxon>
        <taxon>Gunneridae</taxon>
        <taxon>Pentapetalae</taxon>
        <taxon>asterids</taxon>
        <taxon>lamiids</taxon>
        <taxon>Solanales</taxon>
        <taxon>Solanaceae</taxon>
        <taxon>Solanoideae</taxon>
        <taxon>Solaneae</taxon>
        <taxon>Solanum</taxon>
    </lineage>
</organism>
<reference evidence="2 3" key="1">
    <citation type="journal article" date="2021" name="bioRxiv">
        <title>Chromosome-scale and haplotype-resolved genome assembly of a tetraploid potato cultivar.</title>
        <authorList>
            <person name="Sun H."/>
            <person name="Jiao W.-B."/>
            <person name="Krause K."/>
            <person name="Campoy J.A."/>
            <person name="Goel M."/>
            <person name="Folz-Donahue K."/>
            <person name="Kukat C."/>
            <person name="Huettel B."/>
            <person name="Schneeberger K."/>
        </authorList>
    </citation>
    <scope>NUCLEOTIDE SEQUENCE [LARGE SCALE GENOMIC DNA]</scope>
    <source>
        <strain evidence="2">SolTubOtavaFocal</strain>
        <tissue evidence="2">Leaves</tissue>
    </source>
</reference>
<accession>A0ABQ7WLQ4</accession>
<protein>
    <submittedName>
        <fullName evidence="2">Uncharacterized protein</fullName>
    </submittedName>
</protein>
<feature type="region of interest" description="Disordered" evidence="1">
    <location>
        <begin position="180"/>
        <end position="200"/>
    </location>
</feature>
<evidence type="ECO:0000313" key="3">
    <source>
        <dbReference type="Proteomes" id="UP000826656"/>
    </source>
</evidence>
<evidence type="ECO:0000256" key="1">
    <source>
        <dbReference type="SAM" id="MobiDB-lite"/>
    </source>
</evidence>
<gene>
    <name evidence="2" type="ORF">KY290_001299</name>
</gene>
<proteinExistence type="predicted"/>
<dbReference type="EMBL" id="JAIVGD010000001">
    <property type="protein sequence ID" value="KAH0781701.1"/>
    <property type="molecule type" value="Genomic_DNA"/>
</dbReference>
<keyword evidence="3" id="KW-1185">Reference proteome</keyword>
<dbReference type="Proteomes" id="UP000826656">
    <property type="component" value="Unassembled WGS sequence"/>
</dbReference>